<dbReference type="Proteomes" id="UP000824088">
    <property type="component" value="Unassembled WGS sequence"/>
</dbReference>
<keyword evidence="1" id="KW-0472">Membrane</keyword>
<evidence type="ECO:0000313" key="3">
    <source>
        <dbReference type="Proteomes" id="UP000824088"/>
    </source>
</evidence>
<keyword evidence="1" id="KW-0812">Transmembrane</keyword>
<feature type="transmembrane region" description="Helical" evidence="1">
    <location>
        <begin position="91"/>
        <end position="112"/>
    </location>
</feature>
<reference evidence="2" key="1">
    <citation type="submission" date="2020-10" db="EMBL/GenBank/DDBJ databases">
        <authorList>
            <person name="Gilroy R."/>
        </authorList>
    </citation>
    <scope>NUCLEOTIDE SEQUENCE</scope>
    <source>
        <strain evidence="2">1063</strain>
    </source>
</reference>
<gene>
    <name evidence="2" type="ORF">IAD51_02550</name>
</gene>
<comment type="caution">
    <text evidence="2">The sequence shown here is derived from an EMBL/GenBank/DDBJ whole genome shotgun (WGS) entry which is preliminary data.</text>
</comment>
<reference evidence="2" key="2">
    <citation type="journal article" date="2021" name="PeerJ">
        <title>Extensive microbial diversity within the chicken gut microbiome revealed by metagenomics and culture.</title>
        <authorList>
            <person name="Gilroy R."/>
            <person name="Ravi A."/>
            <person name="Getino M."/>
            <person name="Pursley I."/>
            <person name="Horton D.L."/>
            <person name="Alikhan N.F."/>
            <person name="Baker D."/>
            <person name="Gharbi K."/>
            <person name="Hall N."/>
            <person name="Watson M."/>
            <person name="Adriaenssens E.M."/>
            <person name="Foster-Nyarko E."/>
            <person name="Jarju S."/>
            <person name="Secka A."/>
            <person name="Antonio M."/>
            <person name="Oren A."/>
            <person name="Chaudhuri R.R."/>
            <person name="La Ragione R."/>
            <person name="Hildebrand F."/>
            <person name="Pallen M.J."/>
        </authorList>
    </citation>
    <scope>NUCLEOTIDE SEQUENCE</scope>
    <source>
        <strain evidence="2">1063</strain>
    </source>
</reference>
<proteinExistence type="predicted"/>
<evidence type="ECO:0000256" key="1">
    <source>
        <dbReference type="SAM" id="Phobius"/>
    </source>
</evidence>
<dbReference type="AlphaFoldDB" id="A0A9D1HR53"/>
<feature type="transmembrane region" description="Helical" evidence="1">
    <location>
        <begin position="40"/>
        <end position="64"/>
    </location>
</feature>
<protein>
    <submittedName>
        <fullName evidence="2">Uncharacterized protein</fullName>
    </submittedName>
</protein>
<keyword evidence="1" id="KW-1133">Transmembrane helix</keyword>
<name>A0A9D1HR53_9FIRM</name>
<feature type="transmembrane region" description="Helical" evidence="1">
    <location>
        <begin position="12"/>
        <end position="34"/>
    </location>
</feature>
<sequence>MTKSRNENGKRITAFLLIMLSYAMSVITTCVVSSDSSEFIYLFVICGILILLLDALVAFMPYITDYYYEYILPKYYEHPIALRPKAFYAKLAPYTFIFFMLCLLALCFSASFL</sequence>
<evidence type="ECO:0000313" key="2">
    <source>
        <dbReference type="EMBL" id="HIU21106.1"/>
    </source>
</evidence>
<accession>A0A9D1HR53</accession>
<dbReference type="EMBL" id="DVMN01000046">
    <property type="protein sequence ID" value="HIU21106.1"/>
    <property type="molecule type" value="Genomic_DNA"/>
</dbReference>
<organism evidence="2 3">
    <name type="scientific">Candidatus Limadaptatus stercorigallinarum</name>
    <dbReference type="NCBI Taxonomy" id="2840845"/>
    <lineage>
        <taxon>Bacteria</taxon>
        <taxon>Bacillati</taxon>
        <taxon>Bacillota</taxon>
        <taxon>Clostridia</taxon>
        <taxon>Eubacteriales</taxon>
        <taxon>Candidatus Limadaptatus</taxon>
    </lineage>
</organism>